<name>A0ABT0MDD1_9BACL</name>
<evidence type="ECO:0000313" key="11">
    <source>
        <dbReference type="Proteomes" id="UP001203004"/>
    </source>
</evidence>
<evidence type="ECO:0000256" key="8">
    <source>
        <dbReference type="SAM" id="SignalP"/>
    </source>
</evidence>
<evidence type="ECO:0000256" key="5">
    <source>
        <dbReference type="ARBA" id="ARBA00022825"/>
    </source>
</evidence>
<keyword evidence="8" id="KW-0732">Signal</keyword>
<dbReference type="SUPFAM" id="SSF52743">
    <property type="entry name" value="Subtilisin-like"/>
    <property type="match status" value="1"/>
</dbReference>
<dbReference type="Proteomes" id="UP001203004">
    <property type="component" value="Unassembled WGS sequence"/>
</dbReference>
<dbReference type="RefSeq" id="WP_249103667.1">
    <property type="nucleotide sequence ID" value="NZ_JAMAST010000025.1"/>
</dbReference>
<keyword evidence="5" id="KW-0720">Serine protease</keyword>
<evidence type="ECO:0000259" key="9">
    <source>
        <dbReference type="PROSITE" id="PS51695"/>
    </source>
</evidence>
<accession>A0ABT0MDD1</accession>
<reference evidence="10 11" key="1">
    <citation type="submission" date="2022-05" db="EMBL/GenBank/DDBJ databases">
        <title>Sporolactobacillus sp nov CPB3-1, isolated from tree bark (Mangifera indica L.).</title>
        <authorList>
            <person name="Phuengjayaem S."/>
            <person name="Tanasupawat S."/>
        </authorList>
    </citation>
    <scope>NUCLEOTIDE SEQUENCE [LARGE SCALE GENOMIC DNA]</scope>
    <source>
        <strain evidence="10 11">CPB3-1</strain>
    </source>
</reference>
<feature type="domain" description="Peptidase S53" evidence="9">
    <location>
        <begin position="212"/>
        <end position="634"/>
    </location>
</feature>
<dbReference type="InterPro" id="IPR050819">
    <property type="entry name" value="Tripeptidyl-peptidase_I"/>
</dbReference>
<keyword evidence="11" id="KW-1185">Reference proteome</keyword>
<dbReference type="CDD" id="cd04056">
    <property type="entry name" value="Peptidases_S53"/>
    <property type="match status" value="1"/>
</dbReference>
<comment type="caution">
    <text evidence="10">The sequence shown here is derived from an EMBL/GenBank/DDBJ whole genome shotgun (WGS) entry which is preliminary data.</text>
</comment>
<comment type="cofactor">
    <cofactor evidence="1">
        <name>Ca(2+)</name>
        <dbReference type="ChEBI" id="CHEBI:29108"/>
    </cofactor>
</comment>
<dbReference type="PANTHER" id="PTHR14218">
    <property type="entry name" value="PROTEASE S8 TRIPEPTIDYL PEPTIDASE I CLN2"/>
    <property type="match status" value="1"/>
</dbReference>
<evidence type="ECO:0000256" key="1">
    <source>
        <dbReference type="ARBA" id="ARBA00001913"/>
    </source>
</evidence>
<keyword evidence="2" id="KW-0645">Protease</keyword>
<evidence type="ECO:0000256" key="4">
    <source>
        <dbReference type="ARBA" id="ARBA00022801"/>
    </source>
</evidence>
<feature type="signal peptide" evidence="8">
    <location>
        <begin position="1"/>
        <end position="27"/>
    </location>
</feature>
<dbReference type="SMART" id="SM00944">
    <property type="entry name" value="Pro-kuma_activ"/>
    <property type="match status" value="1"/>
</dbReference>
<dbReference type="EMBL" id="JAMAST010000025">
    <property type="protein sequence ID" value="MCL1632887.1"/>
    <property type="molecule type" value="Genomic_DNA"/>
</dbReference>
<dbReference type="PANTHER" id="PTHR14218:SF15">
    <property type="entry name" value="TRIPEPTIDYL-PEPTIDASE 1"/>
    <property type="match status" value="1"/>
</dbReference>
<keyword evidence="4" id="KW-0378">Hydrolase</keyword>
<evidence type="ECO:0000256" key="7">
    <source>
        <dbReference type="ARBA" id="ARBA00023145"/>
    </source>
</evidence>
<feature type="chain" id="PRO_5046782620" evidence="8">
    <location>
        <begin position="28"/>
        <end position="637"/>
    </location>
</feature>
<evidence type="ECO:0000256" key="3">
    <source>
        <dbReference type="ARBA" id="ARBA00022723"/>
    </source>
</evidence>
<dbReference type="Pfam" id="PF09286">
    <property type="entry name" value="Pro-kuma_activ"/>
    <property type="match status" value="1"/>
</dbReference>
<dbReference type="SUPFAM" id="SSF54897">
    <property type="entry name" value="Protease propeptides/inhibitors"/>
    <property type="match status" value="1"/>
</dbReference>
<evidence type="ECO:0000313" key="10">
    <source>
        <dbReference type="EMBL" id="MCL1632887.1"/>
    </source>
</evidence>
<sequence>MMKKWSRLFTASALALLLIFASLPAFAATNSEDKQPTTVSQGTGRAVLDNADYFGDLPDNTPVSVDIVLKAKNEHLLQSYIDRSVNPNSAFYHNYLSVHEFGSNFGASPATIIALTQYLKNYHISTKIYANHLIVSASGTAGDFNKAFSVTIQKAKFKGRSFHAAKNGPKLPRFLANNVLAVLGLTNYSELTPRSVKRPLKLTPNASGGPLSLNPSDLIKQYNVEPLYSKGADGTGQTIGIVTLADFNTEDAYSFWQQEGIDVKPDRIHKKLVDGGSDWNGYEETTLDVEQSGALAPKSDINVYVGPNTDTGFVNAFATAIDENTASQISVSWGLSETAITAAIKEQTEDPAYAQVFNQLFEQAAAQGISMFASAGDAGSYDASRDAGTYNLAVDNPADSPYITAAGGTTLPWSYTTRTGVKLNVSSERAWGWNYLYPYFDSLGLNTPAGWASYYFVGGGGGFSQLFATPNYQKGVSGVDQYTAVQLWQPSTDFGSVTPLSDSKIVTGHATGRNMPDVSLNADPYTGYKVYLSDPDTPGSNAGFITLGGTSVVSPQLAGLTALMNSSQNDRIGFWNSQIYRFAKQKNSPFHPLNTTGAENTNLFYTGTEGTIYNQGTGLGTIDVASLADQFQNPFSK</sequence>
<keyword evidence="6" id="KW-0106">Calcium</keyword>
<dbReference type="InterPro" id="IPR036852">
    <property type="entry name" value="Peptidase_S8/S53_dom_sf"/>
</dbReference>
<protein>
    <submittedName>
        <fullName evidence="10">S53 family peptidase</fullName>
    </submittedName>
</protein>
<dbReference type="Gene3D" id="3.40.50.200">
    <property type="entry name" value="Peptidase S8/S53 domain"/>
    <property type="match status" value="1"/>
</dbReference>
<dbReference type="InterPro" id="IPR030400">
    <property type="entry name" value="Sedolisin_dom"/>
</dbReference>
<evidence type="ECO:0000256" key="6">
    <source>
        <dbReference type="ARBA" id="ARBA00022837"/>
    </source>
</evidence>
<keyword evidence="7" id="KW-0865">Zymogen</keyword>
<proteinExistence type="predicted"/>
<dbReference type="InterPro" id="IPR015366">
    <property type="entry name" value="S53_propep"/>
</dbReference>
<dbReference type="CDD" id="cd11377">
    <property type="entry name" value="Pro-peptidase_S53"/>
    <property type="match status" value="1"/>
</dbReference>
<keyword evidence="3" id="KW-0479">Metal-binding</keyword>
<dbReference type="PROSITE" id="PS51695">
    <property type="entry name" value="SEDOLISIN"/>
    <property type="match status" value="1"/>
</dbReference>
<gene>
    <name evidence="10" type="ORF">M3N64_13245</name>
</gene>
<organism evidence="10 11">
    <name type="scientific">Sporolactobacillus mangiferae</name>
    <dbReference type="NCBI Taxonomy" id="2940498"/>
    <lineage>
        <taxon>Bacteria</taxon>
        <taxon>Bacillati</taxon>
        <taxon>Bacillota</taxon>
        <taxon>Bacilli</taxon>
        <taxon>Bacillales</taxon>
        <taxon>Sporolactobacillaceae</taxon>
        <taxon>Sporolactobacillus</taxon>
    </lineage>
</organism>
<evidence type="ECO:0000256" key="2">
    <source>
        <dbReference type="ARBA" id="ARBA00022670"/>
    </source>
</evidence>